<accession>A0A4V1J7I3</accession>
<evidence type="ECO:0000256" key="2">
    <source>
        <dbReference type="ARBA" id="ARBA00022980"/>
    </source>
</evidence>
<evidence type="ECO:0000256" key="3">
    <source>
        <dbReference type="ARBA" id="ARBA00023274"/>
    </source>
</evidence>
<dbReference type="Proteomes" id="UP000289257">
    <property type="component" value="Unassembled WGS sequence"/>
</dbReference>
<dbReference type="GO" id="GO:1990904">
    <property type="term" value="C:ribonucleoprotein complex"/>
    <property type="evidence" value="ECO:0007669"/>
    <property type="project" value="UniProtKB-KW"/>
</dbReference>
<dbReference type="EMBL" id="SCKX01000001">
    <property type="protein sequence ID" value="RWZ78787.1"/>
    <property type="molecule type" value="Genomic_DNA"/>
</dbReference>
<dbReference type="NCBIfam" id="NF001109">
    <property type="entry name" value="PRK00136.1"/>
    <property type="match status" value="1"/>
</dbReference>
<organism evidence="6 7">
    <name type="scientific">Candidatus Microsaccharimonas sossegonensis</name>
    <dbReference type="NCBI Taxonomy" id="2506948"/>
    <lineage>
        <taxon>Bacteria</taxon>
        <taxon>Candidatus Saccharimonadota</taxon>
        <taxon>Candidatus Saccharimonadia</taxon>
        <taxon>Candidatus Saccharimonadales</taxon>
        <taxon>Candidatus Saccharimonadaceae</taxon>
        <taxon>Candidatus Microsaccharimonas</taxon>
    </lineage>
</organism>
<dbReference type="GO" id="GO:0005737">
    <property type="term" value="C:cytoplasm"/>
    <property type="evidence" value="ECO:0007669"/>
    <property type="project" value="UniProtKB-ARBA"/>
</dbReference>
<keyword evidence="5" id="KW-0694">RNA-binding</keyword>
<dbReference type="AlphaFoldDB" id="A0A4V1J7I3"/>
<evidence type="ECO:0000256" key="4">
    <source>
        <dbReference type="ARBA" id="ARBA00035258"/>
    </source>
</evidence>
<evidence type="ECO:0000313" key="7">
    <source>
        <dbReference type="Proteomes" id="UP000289257"/>
    </source>
</evidence>
<dbReference type="HAMAP" id="MF_01302_B">
    <property type="entry name" value="Ribosomal_uS8_B"/>
    <property type="match status" value="1"/>
</dbReference>
<keyword evidence="7" id="KW-1185">Reference proteome</keyword>
<reference evidence="6" key="1">
    <citation type="submission" date="2019-01" db="EMBL/GenBank/DDBJ databases">
        <title>Genomic signatures and co-occurrence patterns of the ultra-small Saccharimodia (Patescibacteria phylum) suggest a symbiotic lifestyle.</title>
        <authorList>
            <person name="Lemos L."/>
            <person name="Medeiros J."/>
            <person name="Andreote F."/>
            <person name="Fernandes G."/>
            <person name="Varani A."/>
            <person name="Oliveira G."/>
            <person name="Pylro V."/>
        </authorList>
    </citation>
    <scope>NUCLEOTIDE SEQUENCE [LARGE SCALE GENOMIC DNA]</scope>
    <source>
        <strain evidence="6">AMD02</strain>
    </source>
</reference>
<evidence type="ECO:0000256" key="1">
    <source>
        <dbReference type="ARBA" id="ARBA00006471"/>
    </source>
</evidence>
<dbReference type="GO" id="GO:0005840">
    <property type="term" value="C:ribosome"/>
    <property type="evidence" value="ECO:0007669"/>
    <property type="project" value="UniProtKB-KW"/>
</dbReference>
<comment type="subunit">
    <text evidence="5">Part of the 30S ribosomal subunit. Contacts proteins S5 and S12.</text>
</comment>
<dbReference type="SUPFAM" id="SSF56047">
    <property type="entry name" value="Ribosomal protein S8"/>
    <property type="match status" value="1"/>
</dbReference>
<dbReference type="Pfam" id="PF00410">
    <property type="entry name" value="Ribosomal_S8"/>
    <property type="match status" value="1"/>
</dbReference>
<dbReference type="PANTHER" id="PTHR11758">
    <property type="entry name" value="40S RIBOSOMAL PROTEIN S15A"/>
    <property type="match status" value="1"/>
</dbReference>
<sequence>MSLQTTDPIADLLTRIRNAVMVGKNEITVPSSKLKVTVAKELKKAGYLTNVKVESAKPRDILVVTINNPGETSTINEITRLSKPGRRVYVGASDIPKVKSGRGIVLVSTSKGVITGHDAVKARLGGELLLKVY</sequence>
<keyword evidence="5" id="KW-0699">rRNA-binding</keyword>
<evidence type="ECO:0000256" key="5">
    <source>
        <dbReference type="HAMAP-Rule" id="MF_01302"/>
    </source>
</evidence>
<dbReference type="GO" id="GO:0019843">
    <property type="term" value="F:rRNA binding"/>
    <property type="evidence" value="ECO:0007669"/>
    <property type="project" value="UniProtKB-UniRule"/>
</dbReference>
<dbReference type="GO" id="GO:0003735">
    <property type="term" value="F:structural constituent of ribosome"/>
    <property type="evidence" value="ECO:0007669"/>
    <property type="project" value="InterPro"/>
</dbReference>
<protein>
    <recommendedName>
        <fullName evidence="4 5">Small ribosomal subunit protein uS8</fullName>
    </recommendedName>
</protein>
<name>A0A4V1J7I3_9BACT</name>
<comment type="caution">
    <text evidence="6">The sequence shown here is derived from an EMBL/GenBank/DDBJ whole genome shotgun (WGS) entry which is preliminary data.</text>
</comment>
<dbReference type="InterPro" id="IPR000630">
    <property type="entry name" value="Ribosomal_uS8"/>
</dbReference>
<keyword evidence="2 5" id="KW-0689">Ribosomal protein</keyword>
<dbReference type="FunFam" id="3.30.1490.10:FF:000001">
    <property type="entry name" value="30S ribosomal protein S8"/>
    <property type="match status" value="1"/>
</dbReference>
<evidence type="ECO:0000313" key="6">
    <source>
        <dbReference type="EMBL" id="RWZ78787.1"/>
    </source>
</evidence>
<comment type="similarity">
    <text evidence="1 5">Belongs to the universal ribosomal protein uS8 family.</text>
</comment>
<dbReference type="GO" id="GO:0006412">
    <property type="term" value="P:translation"/>
    <property type="evidence" value="ECO:0007669"/>
    <property type="project" value="UniProtKB-UniRule"/>
</dbReference>
<gene>
    <name evidence="5" type="primary">rpsH</name>
    <name evidence="6" type="ORF">EOT05_03510</name>
</gene>
<dbReference type="Gene3D" id="3.30.1490.10">
    <property type="match status" value="1"/>
</dbReference>
<dbReference type="InterPro" id="IPR035987">
    <property type="entry name" value="Ribosomal_uS8_sf"/>
</dbReference>
<proteinExistence type="inferred from homology"/>
<dbReference type="Gene3D" id="3.30.1370.30">
    <property type="match status" value="1"/>
</dbReference>
<comment type="function">
    <text evidence="5">One of the primary rRNA binding proteins, it binds directly to 16S rRNA central domain where it helps coordinate assembly of the platform of the 30S subunit.</text>
</comment>
<keyword evidence="3 5" id="KW-0687">Ribonucleoprotein</keyword>